<evidence type="ECO:0000313" key="3">
    <source>
        <dbReference type="EMBL" id="HIS31678.1"/>
    </source>
</evidence>
<dbReference type="AlphaFoldDB" id="A0A9D1ETJ5"/>
<sequence length="225" mass="25514">MSERIVVLGTRLESRSAEESLEKIREFLTEDGLKIAGIITAGTLLEAEKSEEYRQQIEQLNLGIIRDREVLEAAGITVPERLWEAEDNWVMADLVHYLEAEQKSVVLLAQTAQGRAAQEQDLQEICPSIHIAGSFSLEELEAEGEGMDSLLNRLNAIAADVIFAYLPSPFQENFVYGNRQKINARLWIGLGKNSSVQKGSKARQKFLERILERRSFRKRVAEFHE</sequence>
<accession>A0A9D1ETJ5</accession>
<gene>
    <name evidence="3" type="ORF">IAB44_09070</name>
</gene>
<evidence type="ECO:0000256" key="2">
    <source>
        <dbReference type="ARBA" id="ARBA00022679"/>
    </source>
</evidence>
<comment type="caution">
    <text evidence="3">The sequence shown here is derived from an EMBL/GenBank/DDBJ whole genome shotgun (WGS) entry which is preliminary data.</text>
</comment>
<reference evidence="3" key="1">
    <citation type="submission" date="2020-10" db="EMBL/GenBank/DDBJ databases">
        <authorList>
            <person name="Gilroy R."/>
        </authorList>
    </citation>
    <scope>NUCLEOTIDE SEQUENCE</scope>
    <source>
        <strain evidence="3">CHK190-19873</strain>
    </source>
</reference>
<evidence type="ECO:0000256" key="1">
    <source>
        <dbReference type="ARBA" id="ARBA00022676"/>
    </source>
</evidence>
<proteinExistence type="predicted"/>
<reference evidence="3" key="2">
    <citation type="journal article" date="2021" name="PeerJ">
        <title>Extensive microbial diversity within the chicken gut microbiome revealed by metagenomics and culture.</title>
        <authorList>
            <person name="Gilroy R."/>
            <person name="Ravi A."/>
            <person name="Getino M."/>
            <person name="Pursley I."/>
            <person name="Horton D.L."/>
            <person name="Alikhan N.F."/>
            <person name="Baker D."/>
            <person name="Gharbi K."/>
            <person name="Hall N."/>
            <person name="Watson M."/>
            <person name="Adriaenssens E.M."/>
            <person name="Foster-Nyarko E."/>
            <person name="Jarju S."/>
            <person name="Secka A."/>
            <person name="Antonio M."/>
            <person name="Oren A."/>
            <person name="Chaudhuri R.R."/>
            <person name="La Ragione R."/>
            <person name="Hildebrand F."/>
            <person name="Pallen M.J."/>
        </authorList>
    </citation>
    <scope>NUCLEOTIDE SEQUENCE</scope>
    <source>
        <strain evidence="3">CHK190-19873</strain>
    </source>
</reference>
<evidence type="ECO:0000313" key="4">
    <source>
        <dbReference type="Proteomes" id="UP000823935"/>
    </source>
</evidence>
<protein>
    <submittedName>
        <fullName evidence="3">WecB/TagA/CpsF family glycosyltransferase</fullName>
    </submittedName>
</protein>
<dbReference type="PANTHER" id="PTHR34136">
    <property type="match status" value="1"/>
</dbReference>
<keyword evidence="2" id="KW-0808">Transferase</keyword>
<dbReference type="Pfam" id="PF03808">
    <property type="entry name" value="Glyco_tran_WecG"/>
    <property type="match status" value="1"/>
</dbReference>
<keyword evidence="1" id="KW-0328">Glycosyltransferase</keyword>
<name>A0A9D1ETJ5_9FIRM</name>
<dbReference type="GO" id="GO:0016758">
    <property type="term" value="F:hexosyltransferase activity"/>
    <property type="evidence" value="ECO:0007669"/>
    <property type="project" value="TreeGrafter"/>
</dbReference>
<dbReference type="PANTHER" id="PTHR34136:SF1">
    <property type="entry name" value="UDP-N-ACETYL-D-MANNOSAMINURONIC ACID TRANSFERASE"/>
    <property type="match status" value="1"/>
</dbReference>
<organism evidence="3 4">
    <name type="scientific">Candidatus Limivivens intestinipullorum</name>
    <dbReference type="NCBI Taxonomy" id="2840858"/>
    <lineage>
        <taxon>Bacteria</taxon>
        <taxon>Bacillati</taxon>
        <taxon>Bacillota</taxon>
        <taxon>Clostridia</taxon>
        <taxon>Lachnospirales</taxon>
        <taxon>Lachnospiraceae</taxon>
        <taxon>Lachnospiraceae incertae sedis</taxon>
        <taxon>Candidatus Limivivens</taxon>
    </lineage>
</organism>
<dbReference type="EMBL" id="DVIQ01000052">
    <property type="protein sequence ID" value="HIS31678.1"/>
    <property type="molecule type" value="Genomic_DNA"/>
</dbReference>
<dbReference type="Proteomes" id="UP000823935">
    <property type="component" value="Unassembled WGS sequence"/>
</dbReference>
<dbReference type="InterPro" id="IPR004629">
    <property type="entry name" value="WecG_TagA_CpsF"/>
</dbReference>